<evidence type="ECO:0000313" key="3">
    <source>
        <dbReference type="Proteomes" id="UP001642484"/>
    </source>
</evidence>
<dbReference type="PANTHER" id="PTHR33153:SF3">
    <property type="entry name" value="TRAFFICKING PROTEIN PARTICLE COMPLEX SUBUNIT 11 DOMAIN-CONTAINING PROTEIN"/>
    <property type="match status" value="1"/>
</dbReference>
<evidence type="ECO:0000313" key="2">
    <source>
        <dbReference type="EMBL" id="CAK8992875.1"/>
    </source>
</evidence>
<name>A0ABP0HRP0_9DINO</name>
<dbReference type="EMBL" id="CAXAMN010001158">
    <property type="protein sequence ID" value="CAK8992875.1"/>
    <property type="molecule type" value="Genomic_DNA"/>
</dbReference>
<sequence length="554" mass="62452">MATVTPHFRNILYRGFDPYREPLSEFTEEDLDADDLAPLLRSLRFFKAKYTHMEHEEKHFYEALRLGQETAEKQAPSALDFVGIFNQAIQATMKENPRVSQLIALNTCIADYNKDVKIKRWRVDTLKRKIIGNMLKVPEESIRILAEHYDLHRHSSSGPGTCLRRWSPSESESSDEGESSQDSDSSLPEASSSKILARNRTIHSISLSLVETKTANLTFANLSALKASSGDIDGKQESKYAENGKSSKRIKKDALLWSLQSNALEGLGEEESEDDSGSASSSKSDLQRHVQWYIGETRVCRRAFQRFMGIGLLNREMNMDDEATRAKLLADLLLDALEGPTSRITKLNPKLLAARELPPGNWHQLYMLYTASCNANGTEASSRATFYAATAEWRKALRFRHRSQHSTCGTCDRIKAKMRSSRDFRAHAAAADELLGHLTLTWRCRQAYWCAREASRAKQDVLTVIFDGFDKSKPMLPRWTQNRLPKIPVFERITRTHLSVSATLAHGWGCVVFLAEEGVSTGSSYSWEAVLITISLCWEAARQRGLSFPSSFLG</sequence>
<dbReference type="PANTHER" id="PTHR33153">
    <property type="entry name" value="MYND-TYPE DOMAIN-CONTAINING PROTEIN"/>
    <property type="match status" value="1"/>
</dbReference>
<accession>A0ABP0HRP0</accession>
<feature type="compositionally biased region" description="Low complexity" evidence="1">
    <location>
        <begin position="182"/>
        <end position="192"/>
    </location>
</feature>
<gene>
    <name evidence="2" type="ORF">CCMP2556_LOCUS3039</name>
</gene>
<comment type="caution">
    <text evidence="2">The sequence shown here is derived from an EMBL/GenBank/DDBJ whole genome shotgun (WGS) entry which is preliminary data.</text>
</comment>
<protein>
    <recommendedName>
        <fullName evidence="4">RGS domain-containing protein</fullName>
    </recommendedName>
</protein>
<feature type="compositionally biased region" description="Acidic residues" evidence="1">
    <location>
        <begin position="172"/>
        <end position="181"/>
    </location>
</feature>
<proteinExistence type="predicted"/>
<evidence type="ECO:0008006" key="4">
    <source>
        <dbReference type="Google" id="ProtNLM"/>
    </source>
</evidence>
<evidence type="ECO:0000256" key="1">
    <source>
        <dbReference type="SAM" id="MobiDB-lite"/>
    </source>
</evidence>
<organism evidence="2 3">
    <name type="scientific">Durusdinium trenchii</name>
    <dbReference type="NCBI Taxonomy" id="1381693"/>
    <lineage>
        <taxon>Eukaryota</taxon>
        <taxon>Sar</taxon>
        <taxon>Alveolata</taxon>
        <taxon>Dinophyceae</taxon>
        <taxon>Suessiales</taxon>
        <taxon>Symbiodiniaceae</taxon>
        <taxon>Durusdinium</taxon>
    </lineage>
</organism>
<dbReference type="Proteomes" id="UP001642484">
    <property type="component" value="Unassembled WGS sequence"/>
</dbReference>
<keyword evidence="3" id="KW-1185">Reference proteome</keyword>
<reference evidence="2 3" key="1">
    <citation type="submission" date="2024-02" db="EMBL/GenBank/DDBJ databases">
        <authorList>
            <person name="Chen Y."/>
            <person name="Shah S."/>
            <person name="Dougan E. K."/>
            <person name="Thang M."/>
            <person name="Chan C."/>
        </authorList>
    </citation>
    <scope>NUCLEOTIDE SEQUENCE [LARGE SCALE GENOMIC DNA]</scope>
</reference>
<feature type="region of interest" description="Disordered" evidence="1">
    <location>
        <begin position="152"/>
        <end position="192"/>
    </location>
</feature>